<keyword evidence="4" id="KW-1185">Reference proteome</keyword>
<name>A0A9W8JHR4_9AGAR</name>
<feature type="transmembrane region" description="Helical" evidence="1">
    <location>
        <begin position="218"/>
        <end position="236"/>
    </location>
</feature>
<feature type="transmembrane region" description="Helical" evidence="1">
    <location>
        <begin position="128"/>
        <end position="147"/>
    </location>
</feature>
<feature type="transmembrane region" description="Helical" evidence="1">
    <location>
        <begin position="20"/>
        <end position="38"/>
    </location>
</feature>
<evidence type="ECO:0000259" key="2">
    <source>
        <dbReference type="Pfam" id="PF20151"/>
    </source>
</evidence>
<dbReference type="EMBL" id="JANBPK010000712">
    <property type="protein sequence ID" value="KAJ2934707.1"/>
    <property type="molecule type" value="Genomic_DNA"/>
</dbReference>
<organism evidence="3 4">
    <name type="scientific">Candolleomyces eurysporus</name>
    <dbReference type="NCBI Taxonomy" id="2828524"/>
    <lineage>
        <taxon>Eukaryota</taxon>
        <taxon>Fungi</taxon>
        <taxon>Dikarya</taxon>
        <taxon>Basidiomycota</taxon>
        <taxon>Agaricomycotina</taxon>
        <taxon>Agaricomycetes</taxon>
        <taxon>Agaricomycetidae</taxon>
        <taxon>Agaricales</taxon>
        <taxon>Agaricineae</taxon>
        <taxon>Psathyrellaceae</taxon>
        <taxon>Candolleomyces</taxon>
    </lineage>
</organism>
<dbReference type="InterPro" id="IPR045340">
    <property type="entry name" value="DUF6533"/>
</dbReference>
<dbReference type="OrthoDB" id="3258294at2759"/>
<evidence type="ECO:0000313" key="3">
    <source>
        <dbReference type="EMBL" id="KAJ2934707.1"/>
    </source>
</evidence>
<feature type="transmembrane region" description="Helical" evidence="1">
    <location>
        <begin position="178"/>
        <end position="197"/>
    </location>
</feature>
<gene>
    <name evidence="3" type="ORF">H1R20_g2419</name>
</gene>
<evidence type="ECO:0000313" key="4">
    <source>
        <dbReference type="Proteomes" id="UP001140091"/>
    </source>
</evidence>
<feature type="non-terminal residue" evidence="3">
    <location>
        <position position="253"/>
    </location>
</feature>
<sequence length="253" mass="28820">MSYSPAEIARFTFLFSRSKIPLTVIPAALTWVLHDYLVTLEDEVRYIWSQRWSLAKFMFLFVRYYTLLLLVFDVIQIHTFAIPGFVNDNLCVAIDPTTRLLGGISLWSIEIIMQLRIFALYNRSKKIALFNGILFIISIGAFLWIMVLGAKRRRALIASAIRLPLPGCPVINGGYANWALWIPATAFELVLLSLVLYKSARSVTHKIRLKQGVSLTQVLISDNIIYFFGITFVLIFNNVMASGRTVIPWFSFG</sequence>
<feature type="domain" description="DUF6533" evidence="2">
    <location>
        <begin position="26"/>
        <end position="68"/>
    </location>
</feature>
<dbReference type="AlphaFoldDB" id="A0A9W8JHR4"/>
<comment type="caution">
    <text evidence="3">The sequence shown here is derived from an EMBL/GenBank/DDBJ whole genome shotgun (WGS) entry which is preliminary data.</text>
</comment>
<dbReference type="Proteomes" id="UP001140091">
    <property type="component" value="Unassembled WGS sequence"/>
</dbReference>
<keyword evidence="1" id="KW-1133">Transmembrane helix</keyword>
<evidence type="ECO:0000256" key="1">
    <source>
        <dbReference type="SAM" id="Phobius"/>
    </source>
</evidence>
<keyword evidence="1" id="KW-0812">Transmembrane</keyword>
<reference evidence="3" key="1">
    <citation type="submission" date="2022-06" db="EMBL/GenBank/DDBJ databases">
        <title>Genome Sequence of Candolleomyces eurysporus.</title>
        <authorList>
            <person name="Buettner E."/>
        </authorList>
    </citation>
    <scope>NUCLEOTIDE SEQUENCE</scope>
    <source>
        <strain evidence="3">VTCC 930004</strain>
    </source>
</reference>
<accession>A0A9W8JHR4</accession>
<dbReference type="Pfam" id="PF20151">
    <property type="entry name" value="DUF6533"/>
    <property type="match status" value="1"/>
</dbReference>
<feature type="transmembrane region" description="Helical" evidence="1">
    <location>
        <begin position="59"/>
        <end position="80"/>
    </location>
</feature>
<keyword evidence="1" id="KW-0472">Membrane</keyword>
<protein>
    <recommendedName>
        <fullName evidence="2">DUF6533 domain-containing protein</fullName>
    </recommendedName>
</protein>
<feature type="transmembrane region" description="Helical" evidence="1">
    <location>
        <begin position="100"/>
        <end position="121"/>
    </location>
</feature>
<proteinExistence type="predicted"/>